<accession>A0A290Z3Q6</accession>
<dbReference type="RefSeq" id="WP_096492576.1">
    <property type="nucleotide sequence ID" value="NZ_CP023445.1"/>
</dbReference>
<gene>
    <name evidence="1" type="ORF">CNX65_10325</name>
</gene>
<evidence type="ECO:0000313" key="2">
    <source>
        <dbReference type="Proteomes" id="UP000218505"/>
    </source>
</evidence>
<reference evidence="1" key="1">
    <citation type="submission" date="2017-09" db="EMBL/GenBank/DDBJ databases">
        <title>Complete Genome Sequence of ansamitocin-producing Bacterium Actinosynnema pretiosum X47.</title>
        <authorList>
            <person name="Cao G."/>
            <person name="Zong G."/>
            <person name="Zhong C."/>
            <person name="Fu J."/>
        </authorList>
    </citation>
    <scope>NUCLEOTIDE SEQUENCE [LARGE SCALE GENOMIC DNA]</scope>
    <source>
        <strain evidence="1">X47</strain>
    </source>
</reference>
<dbReference type="AlphaFoldDB" id="A0A290Z3Q6"/>
<dbReference type="KEGG" id="apre:CNX65_10325"/>
<dbReference type="Proteomes" id="UP000218505">
    <property type="component" value="Chromosome"/>
</dbReference>
<organism evidence="1 2">
    <name type="scientific">Actinosynnema pretiosum</name>
    <dbReference type="NCBI Taxonomy" id="42197"/>
    <lineage>
        <taxon>Bacteria</taxon>
        <taxon>Bacillati</taxon>
        <taxon>Actinomycetota</taxon>
        <taxon>Actinomycetes</taxon>
        <taxon>Pseudonocardiales</taxon>
        <taxon>Pseudonocardiaceae</taxon>
        <taxon>Actinosynnema</taxon>
    </lineage>
</organism>
<dbReference type="EMBL" id="CP023445">
    <property type="protein sequence ID" value="ATE53638.1"/>
    <property type="molecule type" value="Genomic_DNA"/>
</dbReference>
<protein>
    <submittedName>
        <fullName evidence="1">Uncharacterized protein</fullName>
    </submittedName>
</protein>
<name>A0A290Z3Q6_9PSEU</name>
<sequence>MEASESISALELLSSALQDALTAQQQGLVIGPPVDEITLRRAERRARLSDAERVQETWIFGGAA</sequence>
<proteinExistence type="predicted"/>
<keyword evidence="2" id="KW-1185">Reference proteome</keyword>
<evidence type="ECO:0000313" key="1">
    <source>
        <dbReference type="EMBL" id="ATE53638.1"/>
    </source>
</evidence>